<dbReference type="InterPro" id="IPR037050">
    <property type="entry name" value="DUF1254_sf"/>
</dbReference>
<organism evidence="4 5">
    <name type="scientific">Ramlibacter tataouinensis</name>
    <dbReference type="NCBI Taxonomy" id="94132"/>
    <lineage>
        <taxon>Bacteria</taxon>
        <taxon>Pseudomonadati</taxon>
        <taxon>Pseudomonadota</taxon>
        <taxon>Betaproteobacteria</taxon>
        <taxon>Burkholderiales</taxon>
        <taxon>Comamonadaceae</taxon>
        <taxon>Ramlibacter</taxon>
    </lineage>
</organism>
<reference evidence="4 5" key="1">
    <citation type="journal article" date="2014" name="Int. J. Syst. Evol. Microbiol.">
        <title>Ramlibacter solisilvae sp. nov., isolated from forest soil, and emended description of the genus Ramlibacter.</title>
        <authorList>
            <person name="Lee H.J."/>
            <person name="Lee S.H."/>
            <person name="Lee S.S."/>
            <person name="Lee J.S."/>
            <person name="Kim Y."/>
            <person name="Kim S.C."/>
            <person name="Jeon C.O."/>
        </authorList>
    </citation>
    <scope>NUCLEOTIDE SEQUENCE [LARGE SCALE GENOMIC DNA]</scope>
    <source>
        <strain evidence="4 5">5-10</strain>
    </source>
</reference>
<dbReference type="PANTHER" id="PTHR36509:SF2">
    <property type="entry name" value="BLL3101 PROTEIN"/>
    <property type="match status" value="1"/>
</dbReference>
<feature type="signal peptide" evidence="1">
    <location>
        <begin position="1"/>
        <end position="22"/>
    </location>
</feature>
<gene>
    <name evidence="4" type="ORF">UC35_07370</name>
</gene>
<dbReference type="Pfam" id="PF06742">
    <property type="entry name" value="DUF1214"/>
    <property type="match status" value="1"/>
</dbReference>
<accession>A0A127K1S4</accession>
<feature type="chain" id="PRO_5007449742" evidence="1">
    <location>
        <begin position="23"/>
        <end position="347"/>
    </location>
</feature>
<dbReference type="Gene3D" id="2.60.120.1600">
    <property type="match status" value="1"/>
</dbReference>
<dbReference type="Gene3D" id="2.60.40.1610">
    <property type="entry name" value="Domain of unknown function DUF1254"/>
    <property type="match status" value="1"/>
</dbReference>
<dbReference type="InterPro" id="IPR010621">
    <property type="entry name" value="DUF1214"/>
</dbReference>
<dbReference type="SUPFAM" id="SSF160935">
    <property type="entry name" value="VPA0735-like"/>
    <property type="match status" value="1"/>
</dbReference>
<name>A0A127K1S4_9BURK</name>
<dbReference type="Proteomes" id="UP000070433">
    <property type="component" value="Chromosome"/>
</dbReference>
<keyword evidence="1" id="KW-0732">Signal</keyword>
<dbReference type="PANTHER" id="PTHR36509">
    <property type="entry name" value="BLL3101 PROTEIN"/>
    <property type="match status" value="1"/>
</dbReference>
<evidence type="ECO:0000259" key="2">
    <source>
        <dbReference type="Pfam" id="PF06742"/>
    </source>
</evidence>
<dbReference type="InterPro" id="IPR010679">
    <property type="entry name" value="DUF1254"/>
</dbReference>
<protein>
    <submittedName>
        <fullName evidence="4">Carboxylesterase</fullName>
    </submittedName>
</protein>
<sequence>MTRSLRALTYVGVALAAQATWAQNATPSSPTVAVTAENFVRAESDRYFSNFVRQGAFGKFIHYRDLLPIDKITVVRVNRDTLYSFGVFDLDAGPVTVTLPDAGKRYMSMVTLSEDQNVSAATYGAGTHVLTKEKVGTRYVVALVRTLLDPASAEDRRQANALQDGIQSSQAAAGRFEVPNWDQASLKKMREALMVLGATYRDTRGMFGTREQVTPVRQLIGAAIAWGGLVEKDALYEFVNPSQNDGATTYRLKVKDVPVDSFWSISVYNAEGWFIPNKENAYTINNITAKRGADGSVAVQFGGCDGTVPNCLPITQGWNYMVRLYRPRAEILNGQWRFPEAQPAARP</sequence>
<proteinExistence type="predicted"/>
<feature type="domain" description="DUF1254" evidence="3">
    <location>
        <begin position="58"/>
        <end position="167"/>
    </location>
</feature>
<keyword evidence="5" id="KW-1185">Reference proteome</keyword>
<dbReference type="PATRIC" id="fig|94132.3.peg.1505"/>
<dbReference type="EMBL" id="CP010951">
    <property type="protein sequence ID" value="AMO25312.1"/>
    <property type="molecule type" value="Genomic_DNA"/>
</dbReference>
<evidence type="ECO:0000313" key="5">
    <source>
        <dbReference type="Proteomes" id="UP000070433"/>
    </source>
</evidence>
<evidence type="ECO:0000259" key="3">
    <source>
        <dbReference type="Pfam" id="PF06863"/>
    </source>
</evidence>
<dbReference type="Pfam" id="PF06863">
    <property type="entry name" value="DUF1254"/>
    <property type="match status" value="1"/>
</dbReference>
<dbReference type="AlphaFoldDB" id="A0A127K1S4"/>
<evidence type="ECO:0000256" key="1">
    <source>
        <dbReference type="SAM" id="SignalP"/>
    </source>
</evidence>
<feature type="domain" description="DUF1214" evidence="2">
    <location>
        <begin position="243"/>
        <end position="328"/>
    </location>
</feature>
<evidence type="ECO:0000313" key="4">
    <source>
        <dbReference type="EMBL" id="AMO25312.1"/>
    </source>
</evidence>